<dbReference type="Pfam" id="PF14013">
    <property type="entry name" value="MT0933_antitox"/>
    <property type="match status" value="1"/>
</dbReference>
<feature type="compositionally biased region" description="Basic and acidic residues" evidence="1">
    <location>
        <begin position="19"/>
        <end position="41"/>
    </location>
</feature>
<organism evidence="2 3">
    <name type="scientific">Rathayibacter iranicus</name>
    <dbReference type="NCBI Taxonomy" id="59737"/>
    <lineage>
        <taxon>Bacteria</taxon>
        <taxon>Bacillati</taxon>
        <taxon>Actinomycetota</taxon>
        <taxon>Actinomycetes</taxon>
        <taxon>Micrococcales</taxon>
        <taxon>Microbacteriaceae</taxon>
        <taxon>Rathayibacter</taxon>
    </lineage>
</organism>
<evidence type="ECO:0000256" key="1">
    <source>
        <dbReference type="SAM" id="MobiDB-lite"/>
    </source>
</evidence>
<dbReference type="EMBL" id="CP028130">
    <property type="protein sequence ID" value="AZZ56082.1"/>
    <property type="molecule type" value="Genomic_DNA"/>
</dbReference>
<proteinExistence type="predicted"/>
<dbReference type="KEGG" id="ria:C7V51_09455"/>
<evidence type="ECO:0000313" key="3">
    <source>
        <dbReference type="Proteomes" id="UP000283946"/>
    </source>
</evidence>
<dbReference type="InterPro" id="IPR028037">
    <property type="entry name" value="Antitoxin_Rv0909/MT0933"/>
</dbReference>
<feature type="compositionally biased region" description="Basic and acidic residues" evidence="1">
    <location>
        <begin position="51"/>
        <end position="70"/>
    </location>
</feature>
<evidence type="ECO:0000313" key="2">
    <source>
        <dbReference type="EMBL" id="AZZ56082.1"/>
    </source>
</evidence>
<sequence length="70" mass="7842">MVDLGKLGQQAGELLNSEKAQEALRSEKAEEVSDQVLEKTSEIASRLTHGQYDERIEDVKRQADKRVGND</sequence>
<dbReference type="AlphaFoldDB" id="A0AAD1EMG6"/>
<reference evidence="2 3" key="1">
    <citation type="submission" date="2018-03" db="EMBL/GenBank/DDBJ databases">
        <title>Bacteriophage NCPPB3778 and a type I-E CRISPR drive the evolution of the US Biological Select Agent, Rathayibacter toxicus.</title>
        <authorList>
            <person name="Davis E.W.II."/>
            <person name="Tabima J.F."/>
            <person name="Weisberg A.J."/>
            <person name="Dantas Lopes L."/>
            <person name="Wiseman M.S."/>
            <person name="Wiseman M.S."/>
            <person name="Pupko T."/>
            <person name="Belcher M.S."/>
            <person name="Sechler A.J."/>
            <person name="Tancos M.A."/>
            <person name="Schroeder B.K."/>
            <person name="Murray T.D."/>
            <person name="Luster D.G."/>
            <person name="Schneider W.L."/>
            <person name="Rogers E."/>
            <person name="Andreote F.D."/>
            <person name="Grunwald N.J."/>
            <person name="Putnam M.L."/>
            <person name="Chang J.H."/>
        </authorList>
    </citation>
    <scope>NUCLEOTIDE SEQUENCE [LARGE SCALE GENOMIC DNA]</scope>
    <source>
        <strain evidence="2 3">NCCPB 2253</strain>
    </source>
</reference>
<protein>
    <submittedName>
        <fullName evidence="2">Antitoxin protein</fullName>
    </submittedName>
</protein>
<gene>
    <name evidence="2" type="ORF">C7V51_09455</name>
</gene>
<feature type="region of interest" description="Disordered" evidence="1">
    <location>
        <begin position="1"/>
        <end position="70"/>
    </location>
</feature>
<dbReference type="Proteomes" id="UP000283946">
    <property type="component" value="Chromosome"/>
</dbReference>
<accession>A0AAD1EMG6</accession>
<name>A0AAD1EMG6_9MICO</name>